<comment type="caution">
    <text evidence="2">The sequence shown here is derived from an EMBL/GenBank/DDBJ whole genome shotgun (WGS) entry which is preliminary data.</text>
</comment>
<feature type="domain" description="ABM" evidence="1">
    <location>
        <begin position="2"/>
        <end position="91"/>
    </location>
</feature>
<proteinExistence type="predicted"/>
<keyword evidence="3" id="KW-1185">Reference proteome</keyword>
<dbReference type="Proteomes" id="UP001501470">
    <property type="component" value="Unassembled WGS sequence"/>
</dbReference>
<dbReference type="GO" id="GO:0004497">
    <property type="term" value="F:monooxygenase activity"/>
    <property type="evidence" value="ECO:0007669"/>
    <property type="project" value="UniProtKB-KW"/>
</dbReference>
<evidence type="ECO:0000259" key="1">
    <source>
        <dbReference type="PROSITE" id="PS51725"/>
    </source>
</evidence>
<name>A0ABN2B9B3_9ACTN</name>
<keyword evidence="2" id="KW-0560">Oxidoreductase</keyword>
<sequence length="97" mass="10634">MLIVAGTGYVDPERRGALLESLAPVLRHVRTTPGCLDYVVAADPIEPDRVNIYERWESEAHLTTHLAGITQSAPAVPDVRSVEVVRYEISGSRPLRG</sequence>
<dbReference type="EMBL" id="BAAAQD010000013">
    <property type="protein sequence ID" value="GAA1536502.1"/>
    <property type="molecule type" value="Genomic_DNA"/>
</dbReference>
<dbReference type="InterPro" id="IPR011008">
    <property type="entry name" value="Dimeric_a/b-barrel"/>
</dbReference>
<evidence type="ECO:0000313" key="3">
    <source>
        <dbReference type="Proteomes" id="UP001501470"/>
    </source>
</evidence>
<dbReference type="PROSITE" id="PS51725">
    <property type="entry name" value="ABM"/>
    <property type="match status" value="1"/>
</dbReference>
<dbReference type="Gene3D" id="3.30.70.100">
    <property type="match status" value="1"/>
</dbReference>
<dbReference type="InterPro" id="IPR007138">
    <property type="entry name" value="ABM_dom"/>
</dbReference>
<reference evidence="2 3" key="1">
    <citation type="journal article" date="2019" name="Int. J. Syst. Evol. Microbiol.">
        <title>The Global Catalogue of Microorganisms (GCM) 10K type strain sequencing project: providing services to taxonomists for standard genome sequencing and annotation.</title>
        <authorList>
            <consortium name="The Broad Institute Genomics Platform"/>
            <consortium name="The Broad Institute Genome Sequencing Center for Infectious Disease"/>
            <person name="Wu L."/>
            <person name="Ma J."/>
        </authorList>
    </citation>
    <scope>NUCLEOTIDE SEQUENCE [LARGE SCALE GENOMIC DNA]</scope>
    <source>
        <strain evidence="2 3">JCM 15933</strain>
    </source>
</reference>
<accession>A0ABN2B9B3</accession>
<dbReference type="RefSeq" id="WP_344506019.1">
    <property type="nucleotide sequence ID" value="NZ_BAAAQD010000013.1"/>
</dbReference>
<dbReference type="Pfam" id="PF03992">
    <property type="entry name" value="ABM"/>
    <property type="match status" value="1"/>
</dbReference>
<protein>
    <submittedName>
        <fullName evidence="2">Antibiotic biosynthesis monooxygenase</fullName>
    </submittedName>
</protein>
<keyword evidence="2" id="KW-0503">Monooxygenase</keyword>
<evidence type="ECO:0000313" key="2">
    <source>
        <dbReference type="EMBL" id="GAA1536502.1"/>
    </source>
</evidence>
<organism evidence="2 3">
    <name type="scientific">Dactylosporangium maewongense</name>
    <dbReference type="NCBI Taxonomy" id="634393"/>
    <lineage>
        <taxon>Bacteria</taxon>
        <taxon>Bacillati</taxon>
        <taxon>Actinomycetota</taxon>
        <taxon>Actinomycetes</taxon>
        <taxon>Micromonosporales</taxon>
        <taxon>Micromonosporaceae</taxon>
        <taxon>Dactylosporangium</taxon>
    </lineage>
</organism>
<gene>
    <name evidence="2" type="ORF">GCM10009827_063860</name>
</gene>
<dbReference type="SUPFAM" id="SSF54909">
    <property type="entry name" value="Dimeric alpha+beta barrel"/>
    <property type="match status" value="1"/>
</dbReference>